<evidence type="ECO:0000313" key="1">
    <source>
        <dbReference type="EMBL" id="OLN31753.1"/>
    </source>
</evidence>
<reference evidence="1 2" key="1">
    <citation type="submission" date="2016-09" db="EMBL/GenBank/DDBJ databases">
        <title>Complete genome of Desulfosporosinus sp. OL.</title>
        <authorList>
            <person name="Mardanov A."/>
            <person name="Beletsky A."/>
            <person name="Panova A."/>
            <person name="Karnachuk O."/>
            <person name="Ravin N."/>
        </authorList>
    </citation>
    <scope>NUCLEOTIDE SEQUENCE [LARGE SCALE GENOMIC DNA]</scope>
    <source>
        <strain evidence="1 2">OL</strain>
    </source>
</reference>
<dbReference type="Proteomes" id="UP000186102">
    <property type="component" value="Unassembled WGS sequence"/>
</dbReference>
<keyword evidence="2" id="KW-1185">Reference proteome</keyword>
<dbReference type="STRING" id="1888891.DSOL_2249"/>
<sequence>MLSFCVLYVDCMILEDYVSQFLGGFLLLAKNILGIPEI</sequence>
<proteinExistence type="predicted"/>
<gene>
    <name evidence="1" type="ORF">DSOL_2249</name>
</gene>
<dbReference type="AlphaFoldDB" id="A0A1Q8QWP5"/>
<name>A0A1Q8QWP5_9FIRM</name>
<organism evidence="1 2">
    <name type="scientific">Desulfosporosinus metallidurans</name>
    <dbReference type="NCBI Taxonomy" id="1888891"/>
    <lineage>
        <taxon>Bacteria</taxon>
        <taxon>Bacillati</taxon>
        <taxon>Bacillota</taxon>
        <taxon>Clostridia</taxon>
        <taxon>Eubacteriales</taxon>
        <taxon>Desulfitobacteriaceae</taxon>
        <taxon>Desulfosporosinus</taxon>
    </lineage>
</organism>
<protein>
    <submittedName>
        <fullName evidence="1">Uncharacterized protein</fullName>
    </submittedName>
</protein>
<evidence type="ECO:0000313" key="2">
    <source>
        <dbReference type="Proteomes" id="UP000186102"/>
    </source>
</evidence>
<accession>A0A1Q8QWP5</accession>
<dbReference type="EMBL" id="MLBF01000014">
    <property type="protein sequence ID" value="OLN31753.1"/>
    <property type="molecule type" value="Genomic_DNA"/>
</dbReference>
<comment type="caution">
    <text evidence="1">The sequence shown here is derived from an EMBL/GenBank/DDBJ whole genome shotgun (WGS) entry which is preliminary data.</text>
</comment>